<dbReference type="PANTHER" id="PTHR30055:SF148">
    <property type="entry name" value="TETR-FAMILY TRANSCRIPTIONAL REGULATOR"/>
    <property type="match status" value="1"/>
</dbReference>
<dbReference type="RefSeq" id="WP_203992898.1">
    <property type="nucleotide sequence ID" value="NZ_BOPG01000021.1"/>
</dbReference>
<dbReference type="PROSITE" id="PS50977">
    <property type="entry name" value="HTH_TETR_2"/>
    <property type="match status" value="1"/>
</dbReference>
<keyword evidence="7" id="KW-1185">Reference proteome</keyword>
<dbReference type="SUPFAM" id="SSF46689">
    <property type="entry name" value="Homeodomain-like"/>
    <property type="match status" value="1"/>
</dbReference>
<evidence type="ECO:0000313" key="7">
    <source>
        <dbReference type="Proteomes" id="UP000612585"/>
    </source>
</evidence>
<proteinExistence type="predicted"/>
<dbReference type="Gene3D" id="1.10.10.60">
    <property type="entry name" value="Homeodomain-like"/>
    <property type="match status" value="1"/>
</dbReference>
<dbReference type="EMBL" id="BOPG01000021">
    <property type="protein sequence ID" value="GIJ55702.1"/>
    <property type="molecule type" value="Genomic_DNA"/>
</dbReference>
<dbReference type="InterPro" id="IPR001647">
    <property type="entry name" value="HTH_TetR"/>
</dbReference>
<feature type="domain" description="HTH tetR-type" evidence="5">
    <location>
        <begin position="12"/>
        <end position="72"/>
    </location>
</feature>
<dbReference type="PANTHER" id="PTHR30055">
    <property type="entry name" value="HTH-TYPE TRANSCRIPTIONAL REGULATOR RUTR"/>
    <property type="match status" value="1"/>
</dbReference>
<dbReference type="PRINTS" id="PR00455">
    <property type="entry name" value="HTHTETR"/>
</dbReference>
<comment type="caution">
    <text evidence="6">The sequence shown here is derived from an EMBL/GenBank/DDBJ whole genome shotgun (WGS) entry which is preliminary data.</text>
</comment>
<evidence type="ECO:0000313" key="6">
    <source>
        <dbReference type="EMBL" id="GIJ55702.1"/>
    </source>
</evidence>
<reference evidence="6" key="1">
    <citation type="submission" date="2021-01" db="EMBL/GenBank/DDBJ databases">
        <title>Whole genome shotgun sequence of Virgisporangium aurantiacum NBRC 16421.</title>
        <authorList>
            <person name="Komaki H."/>
            <person name="Tamura T."/>
        </authorList>
    </citation>
    <scope>NUCLEOTIDE SEQUENCE</scope>
    <source>
        <strain evidence="6">NBRC 16421</strain>
    </source>
</reference>
<name>A0A8J3Z3I5_9ACTN</name>
<dbReference type="InterPro" id="IPR036271">
    <property type="entry name" value="Tet_transcr_reg_TetR-rel_C_sf"/>
</dbReference>
<dbReference type="GO" id="GO:0000976">
    <property type="term" value="F:transcription cis-regulatory region binding"/>
    <property type="evidence" value="ECO:0007669"/>
    <property type="project" value="TreeGrafter"/>
</dbReference>
<evidence type="ECO:0000256" key="3">
    <source>
        <dbReference type="ARBA" id="ARBA00023163"/>
    </source>
</evidence>
<dbReference type="InterPro" id="IPR009057">
    <property type="entry name" value="Homeodomain-like_sf"/>
</dbReference>
<keyword evidence="3" id="KW-0804">Transcription</keyword>
<feature type="DNA-binding region" description="H-T-H motif" evidence="4">
    <location>
        <begin position="35"/>
        <end position="54"/>
    </location>
</feature>
<keyword evidence="2 4" id="KW-0238">DNA-binding</keyword>
<dbReference type="Proteomes" id="UP000612585">
    <property type="component" value="Unassembled WGS sequence"/>
</dbReference>
<dbReference type="InterPro" id="IPR050109">
    <property type="entry name" value="HTH-type_TetR-like_transc_reg"/>
</dbReference>
<dbReference type="Pfam" id="PF16859">
    <property type="entry name" value="TetR_C_11"/>
    <property type="match status" value="1"/>
</dbReference>
<keyword evidence="1" id="KW-0805">Transcription regulation</keyword>
<evidence type="ECO:0000259" key="5">
    <source>
        <dbReference type="PROSITE" id="PS50977"/>
    </source>
</evidence>
<dbReference type="Pfam" id="PF00440">
    <property type="entry name" value="TetR_N"/>
    <property type="match status" value="1"/>
</dbReference>
<dbReference type="GO" id="GO:0003700">
    <property type="term" value="F:DNA-binding transcription factor activity"/>
    <property type="evidence" value="ECO:0007669"/>
    <property type="project" value="TreeGrafter"/>
</dbReference>
<dbReference type="Gene3D" id="1.10.357.10">
    <property type="entry name" value="Tetracycline Repressor, domain 2"/>
    <property type="match status" value="1"/>
</dbReference>
<protein>
    <submittedName>
        <fullName evidence="6">TetR family transcriptional regulator</fullName>
    </submittedName>
</protein>
<gene>
    <name evidence="6" type="ORF">Vau01_032180</name>
</gene>
<dbReference type="SUPFAM" id="SSF48498">
    <property type="entry name" value="Tetracyclin repressor-like, C-terminal domain"/>
    <property type="match status" value="1"/>
</dbReference>
<dbReference type="AlphaFoldDB" id="A0A8J3Z3I5"/>
<dbReference type="InterPro" id="IPR011075">
    <property type="entry name" value="TetR_C"/>
</dbReference>
<sequence length="191" mass="20735">MSRRPDPTRRSEQSRQAIVSAAVDLCVEIGYAATTIEAIAARAGVGKQTIYRWWPSKAAVLLEHMTRVRETQIGFPDTGDLRVDLLAQTSAVQGLFASDTGAVWRGLLIAALSDDVAADGVRTLLQAAVVEAKGRLATAQKTGELRADVDLDMVVEIIYGPLYHAWLLTGRPLPEAYMEEVLSSVFDGLRP</sequence>
<evidence type="ECO:0000256" key="1">
    <source>
        <dbReference type="ARBA" id="ARBA00023015"/>
    </source>
</evidence>
<organism evidence="6 7">
    <name type="scientific">Virgisporangium aurantiacum</name>
    <dbReference type="NCBI Taxonomy" id="175570"/>
    <lineage>
        <taxon>Bacteria</taxon>
        <taxon>Bacillati</taxon>
        <taxon>Actinomycetota</taxon>
        <taxon>Actinomycetes</taxon>
        <taxon>Micromonosporales</taxon>
        <taxon>Micromonosporaceae</taxon>
        <taxon>Virgisporangium</taxon>
    </lineage>
</organism>
<evidence type="ECO:0000256" key="4">
    <source>
        <dbReference type="PROSITE-ProRule" id="PRU00335"/>
    </source>
</evidence>
<evidence type="ECO:0000256" key="2">
    <source>
        <dbReference type="ARBA" id="ARBA00023125"/>
    </source>
</evidence>
<accession>A0A8J3Z3I5</accession>